<sequence length="47" mass="5432">MVHSTLTIWLVSHIDVISVNGKETPKISLELPMNDFLWYFGESSHQM</sequence>
<accession>A0A3P5YJV2</accession>
<reference evidence="2" key="1">
    <citation type="submission" date="2018-11" db="EMBL/GenBank/DDBJ databases">
        <authorList>
            <consortium name="Genoscope - CEA"/>
            <person name="William W."/>
        </authorList>
    </citation>
    <scope>NUCLEOTIDE SEQUENCE</scope>
</reference>
<name>A0A3P5YJV2_BRACM</name>
<dbReference type="Proteomes" id="UP000694005">
    <property type="component" value="Chromosome A06"/>
</dbReference>
<evidence type="ECO:0000313" key="1">
    <source>
        <dbReference type="EMBL" id="CAG7871520.1"/>
    </source>
</evidence>
<gene>
    <name evidence="2" type="ORF">BRAA06T25989Z</name>
    <name evidence="1" type="ORF">BRAPAZ1V2_A06P37600.2</name>
</gene>
<proteinExistence type="predicted"/>
<protein>
    <submittedName>
        <fullName evidence="1">Uncharacterized protein</fullName>
    </submittedName>
</protein>
<evidence type="ECO:0000313" key="2">
    <source>
        <dbReference type="EMBL" id="VDC67449.1"/>
    </source>
</evidence>
<dbReference type="Gramene" id="A06p37600.2_BraZ1">
    <property type="protein sequence ID" value="A06p37600.2_BraZ1.CDS"/>
    <property type="gene ID" value="A06g37600.2_BraZ1"/>
</dbReference>
<organism evidence="2">
    <name type="scientific">Brassica campestris</name>
    <name type="common">Field mustard</name>
    <dbReference type="NCBI Taxonomy" id="3711"/>
    <lineage>
        <taxon>Eukaryota</taxon>
        <taxon>Viridiplantae</taxon>
        <taxon>Streptophyta</taxon>
        <taxon>Embryophyta</taxon>
        <taxon>Tracheophyta</taxon>
        <taxon>Spermatophyta</taxon>
        <taxon>Magnoliopsida</taxon>
        <taxon>eudicotyledons</taxon>
        <taxon>Gunneridae</taxon>
        <taxon>Pentapetalae</taxon>
        <taxon>rosids</taxon>
        <taxon>malvids</taxon>
        <taxon>Brassicales</taxon>
        <taxon>Brassicaceae</taxon>
        <taxon>Brassiceae</taxon>
        <taxon>Brassica</taxon>
    </lineage>
</organism>
<dbReference type="AlphaFoldDB" id="A0A3P5YJV2"/>
<dbReference type="EMBL" id="LR031569">
    <property type="protein sequence ID" value="VDC67449.1"/>
    <property type="molecule type" value="Genomic_DNA"/>
</dbReference>
<dbReference type="EMBL" id="LS974622">
    <property type="protein sequence ID" value="CAG7871520.1"/>
    <property type="molecule type" value="Genomic_DNA"/>
</dbReference>